<dbReference type="AlphaFoldDB" id="A0A1Y1HNG9"/>
<dbReference type="Proteomes" id="UP000054558">
    <property type="component" value="Unassembled WGS sequence"/>
</dbReference>
<feature type="compositionally biased region" description="Low complexity" evidence="1">
    <location>
        <begin position="63"/>
        <end position="74"/>
    </location>
</feature>
<accession>A0A1Y1HNG9</accession>
<reference evidence="2 3" key="1">
    <citation type="journal article" date="2014" name="Nat. Commun.">
        <title>Klebsormidium flaccidum genome reveals primary factors for plant terrestrial adaptation.</title>
        <authorList>
            <person name="Hori K."/>
            <person name="Maruyama F."/>
            <person name="Fujisawa T."/>
            <person name="Togashi T."/>
            <person name="Yamamoto N."/>
            <person name="Seo M."/>
            <person name="Sato S."/>
            <person name="Yamada T."/>
            <person name="Mori H."/>
            <person name="Tajima N."/>
            <person name="Moriyama T."/>
            <person name="Ikeuchi M."/>
            <person name="Watanabe M."/>
            <person name="Wada H."/>
            <person name="Kobayashi K."/>
            <person name="Saito M."/>
            <person name="Masuda T."/>
            <person name="Sasaki-Sekimoto Y."/>
            <person name="Mashiguchi K."/>
            <person name="Awai K."/>
            <person name="Shimojima M."/>
            <person name="Masuda S."/>
            <person name="Iwai M."/>
            <person name="Nobusawa T."/>
            <person name="Narise T."/>
            <person name="Kondo S."/>
            <person name="Saito H."/>
            <person name="Sato R."/>
            <person name="Murakawa M."/>
            <person name="Ihara Y."/>
            <person name="Oshima-Yamada Y."/>
            <person name="Ohtaka K."/>
            <person name="Satoh M."/>
            <person name="Sonobe K."/>
            <person name="Ishii M."/>
            <person name="Ohtani R."/>
            <person name="Kanamori-Sato M."/>
            <person name="Honoki R."/>
            <person name="Miyazaki D."/>
            <person name="Mochizuki H."/>
            <person name="Umetsu J."/>
            <person name="Higashi K."/>
            <person name="Shibata D."/>
            <person name="Kamiya Y."/>
            <person name="Sato N."/>
            <person name="Nakamura Y."/>
            <person name="Tabata S."/>
            <person name="Ida S."/>
            <person name="Kurokawa K."/>
            <person name="Ohta H."/>
        </authorList>
    </citation>
    <scope>NUCLEOTIDE SEQUENCE [LARGE SCALE GENOMIC DNA]</scope>
    <source>
        <strain evidence="2 3">NIES-2285</strain>
    </source>
</reference>
<keyword evidence="3" id="KW-1185">Reference proteome</keyword>
<gene>
    <name evidence="2" type="ORF">KFL_000090025</name>
</gene>
<sequence>MTSGDSSQRQDTRTSAPQDDEQMQPSPHLRAWRAQPDRVVPLEFLNRSRVGHEHVSVGERGPRGSPGQSSSSSDSGEEQVGRLREAATDKLEHHQHSTLASDDESQASESEGDGGDIEEAEFKSAAESSDEETSQDRAIIDDASQAEENPVITAGQLAAMESSDSESLSQLLGGRFKRRAPNRAFNSLRTGRPSRVVLSSPGSSSEVGIPDPCRSHAAKMKSSGLLPLIS</sequence>
<proteinExistence type="predicted"/>
<dbReference type="EMBL" id="DF236958">
    <property type="protein sequence ID" value="GAQ78156.1"/>
    <property type="molecule type" value="Genomic_DNA"/>
</dbReference>
<protein>
    <submittedName>
        <fullName evidence="2">Uncharacterized protein</fullName>
    </submittedName>
</protein>
<feature type="compositionally biased region" description="Acidic residues" evidence="1">
    <location>
        <begin position="101"/>
        <end position="119"/>
    </location>
</feature>
<name>A0A1Y1HNG9_KLENI</name>
<feature type="compositionally biased region" description="Basic and acidic residues" evidence="1">
    <location>
        <begin position="79"/>
        <end position="95"/>
    </location>
</feature>
<evidence type="ECO:0000313" key="3">
    <source>
        <dbReference type="Proteomes" id="UP000054558"/>
    </source>
</evidence>
<feature type="region of interest" description="Disordered" evidence="1">
    <location>
        <begin position="1"/>
        <end position="149"/>
    </location>
</feature>
<evidence type="ECO:0000313" key="2">
    <source>
        <dbReference type="EMBL" id="GAQ78156.1"/>
    </source>
</evidence>
<organism evidence="2 3">
    <name type="scientific">Klebsormidium nitens</name>
    <name type="common">Green alga</name>
    <name type="synonym">Ulothrix nitens</name>
    <dbReference type="NCBI Taxonomy" id="105231"/>
    <lineage>
        <taxon>Eukaryota</taxon>
        <taxon>Viridiplantae</taxon>
        <taxon>Streptophyta</taxon>
        <taxon>Klebsormidiophyceae</taxon>
        <taxon>Klebsormidiales</taxon>
        <taxon>Klebsormidiaceae</taxon>
        <taxon>Klebsormidium</taxon>
    </lineage>
</organism>
<feature type="region of interest" description="Disordered" evidence="1">
    <location>
        <begin position="186"/>
        <end position="230"/>
    </location>
</feature>
<feature type="compositionally biased region" description="Basic and acidic residues" evidence="1">
    <location>
        <begin position="50"/>
        <end position="62"/>
    </location>
</feature>
<feature type="compositionally biased region" description="Polar residues" evidence="1">
    <location>
        <begin position="1"/>
        <end position="17"/>
    </location>
</feature>
<feature type="compositionally biased region" description="Low complexity" evidence="1">
    <location>
        <begin position="193"/>
        <end position="205"/>
    </location>
</feature>
<evidence type="ECO:0000256" key="1">
    <source>
        <dbReference type="SAM" id="MobiDB-lite"/>
    </source>
</evidence>